<dbReference type="Proteomes" id="UP000092612">
    <property type="component" value="Unassembled WGS sequence"/>
</dbReference>
<dbReference type="KEGG" id="prn:BW723_09270"/>
<evidence type="ECO:0000313" key="2">
    <source>
        <dbReference type="Proteomes" id="UP000092612"/>
    </source>
</evidence>
<dbReference type="EMBL" id="LSFL01000001">
    <property type="protein sequence ID" value="OBY67759.1"/>
    <property type="molecule type" value="Genomic_DNA"/>
</dbReference>
<dbReference type="AlphaFoldDB" id="A0A1B8U7F7"/>
<gene>
    <name evidence="1" type="ORF">LPB301_00230</name>
</gene>
<reference evidence="2" key="1">
    <citation type="submission" date="2016-02" db="EMBL/GenBank/DDBJ databases">
        <title>Paenibacillus sp. LPB0068, isolated from Crassostrea gigas.</title>
        <authorList>
            <person name="Shin S.-K."/>
            <person name="Yi H."/>
        </authorList>
    </citation>
    <scope>NUCLEOTIDE SEQUENCE [LARGE SCALE GENOMIC DNA]</scope>
    <source>
        <strain evidence="2">KCTC 23969</strain>
    </source>
</reference>
<comment type="caution">
    <text evidence="1">The sequence shown here is derived from an EMBL/GenBank/DDBJ whole genome shotgun (WGS) entry which is preliminary data.</text>
</comment>
<evidence type="ECO:0000313" key="1">
    <source>
        <dbReference type="EMBL" id="OBY67759.1"/>
    </source>
</evidence>
<accession>A0A1B8U7F7</accession>
<name>A0A1B8U7F7_9FLAO</name>
<proteinExistence type="predicted"/>
<organism evidence="1 2">
    <name type="scientific">Polaribacter reichenbachii</name>
    <dbReference type="NCBI Taxonomy" id="996801"/>
    <lineage>
        <taxon>Bacteria</taxon>
        <taxon>Pseudomonadati</taxon>
        <taxon>Bacteroidota</taxon>
        <taxon>Flavobacteriia</taxon>
        <taxon>Flavobacteriales</taxon>
        <taxon>Flavobacteriaceae</taxon>
    </lineage>
</organism>
<keyword evidence="2" id="KW-1185">Reference proteome</keyword>
<protein>
    <submittedName>
        <fullName evidence="1">Uncharacterized protein</fullName>
    </submittedName>
</protein>
<dbReference type="STRING" id="996801.BW723_09270"/>
<sequence>MQRKTTLKIKIHFLPILVKDFGLKYILDNIHTTLFAFKSSKTYNLKNNTQLNLLRIESTDCTNYFMNSKNQKA</sequence>